<evidence type="ECO:0000256" key="5">
    <source>
        <dbReference type="ARBA" id="ARBA00023002"/>
    </source>
</evidence>
<dbReference type="SUPFAM" id="SSF47571">
    <property type="entry name" value="Cloroperoxidase"/>
    <property type="match status" value="1"/>
</dbReference>
<name>A0A8H3FB47_9LECA</name>
<dbReference type="Proteomes" id="UP000664169">
    <property type="component" value="Unassembled WGS sequence"/>
</dbReference>
<dbReference type="AlphaFoldDB" id="A0A8H3FB47"/>
<dbReference type="OrthoDB" id="407298at2759"/>
<evidence type="ECO:0000256" key="8">
    <source>
        <dbReference type="SAM" id="SignalP"/>
    </source>
</evidence>
<dbReference type="GO" id="GO:0046872">
    <property type="term" value="F:metal ion binding"/>
    <property type="evidence" value="ECO:0007669"/>
    <property type="project" value="UniProtKB-KW"/>
</dbReference>
<feature type="chain" id="PRO_5034151568" description="Heme haloperoxidase family profile domain-containing protein" evidence="8">
    <location>
        <begin position="18"/>
        <end position="446"/>
    </location>
</feature>
<dbReference type="EMBL" id="CAJPDQ010000015">
    <property type="protein sequence ID" value="CAF9920355.1"/>
    <property type="molecule type" value="Genomic_DNA"/>
</dbReference>
<proteinExistence type="inferred from homology"/>
<keyword evidence="5" id="KW-0560">Oxidoreductase</keyword>
<comment type="caution">
    <text evidence="10">The sequence shown here is derived from an EMBL/GenBank/DDBJ whole genome shotgun (WGS) entry which is preliminary data.</text>
</comment>
<dbReference type="PANTHER" id="PTHR33577">
    <property type="entry name" value="STERIGMATOCYSTIN BIOSYNTHESIS PEROXIDASE STCC-RELATED"/>
    <property type="match status" value="1"/>
</dbReference>
<keyword evidence="11" id="KW-1185">Reference proteome</keyword>
<dbReference type="GO" id="GO:0004601">
    <property type="term" value="F:peroxidase activity"/>
    <property type="evidence" value="ECO:0007669"/>
    <property type="project" value="UniProtKB-KW"/>
</dbReference>
<evidence type="ECO:0000256" key="7">
    <source>
        <dbReference type="ARBA" id="ARBA00025795"/>
    </source>
</evidence>
<gene>
    <name evidence="10" type="ORF">GOMPHAMPRED_002063</name>
</gene>
<evidence type="ECO:0000256" key="3">
    <source>
        <dbReference type="ARBA" id="ARBA00022617"/>
    </source>
</evidence>
<keyword evidence="2" id="KW-0575">Peroxidase</keyword>
<keyword evidence="3" id="KW-0349">Heme</keyword>
<evidence type="ECO:0000256" key="2">
    <source>
        <dbReference type="ARBA" id="ARBA00022559"/>
    </source>
</evidence>
<evidence type="ECO:0000256" key="6">
    <source>
        <dbReference type="ARBA" id="ARBA00023004"/>
    </source>
</evidence>
<dbReference type="Pfam" id="PF01328">
    <property type="entry name" value="Peroxidase_2"/>
    <property type="match status" value="1"/>
</dbReference>
<reference evidence="10" key="1">
    <citation type="submission" date="2021-03" db="EMBL/GenBank/DDBJ databases">
        <authorList>
            <person name="Tagirdzhanova G."/>
        </authorList>
    </citation>
    <scope>NUCLEOTIDE SEQUENCE</scope>
</reference>
<keyword evidence="6" id="KW-0408">Iron</keyword>
<protein>
    <recommendedName>
        <fullName evidence="9">Heme haloperoxidase family profile domain-containing protein</fullName>
    </recommendedName>
</protein>
<dbReference type="PANTHER" id="PTHR33577:SF1">
    <property type="entry name" value="HEME HALOPEROXIDASE FAMILY PROFILE DOMAIN-CONTAINING PROTEIN"/>
    <property type="match status" value="1"/>
</dbReference>
<evidence type="ECO:0000259" key="9">
    <source>
        <dbReference type="PROSITE" id="PS51405"/>
    </source>
</evidence>
<comment type="similarity">
    <text evidence="7">Belongs to the chloroperoxidase family.</text>
</comment>
<feature type="domain" description="Heme haloperoxidase family profile" evidence="9">
    <location>
        <begin position="66"/>
        <end position="319"/>
    </location>
</feature>
<evidence type="ECO:0000256" key="1">
    <source>
        <dbReference type="ARBA" id="ARBA00001970"/>
    </source>
</evidence>
<sequence length="446" mass="48036">MLSKLFLVLEVASLVTAYPHIAELAAKQHVRRQSIPTVPFPEWPGNPTHALYNQFNATEQLIDVTGEHAWAAPTQGQIRGPCAGLNAAANHGYLPRSGIATAESISEGLWNAFSLALDATVFLETATRFFDGNPITGEWSIGYASSAVDLPTGTALGQITGICDYGHLKTEADASITRGDFFAPTQNSNCRSYTNFVQDLFDVANKMNPSTGFLTPQVYAQHSANRKVYSIENNPNYFAPAYAGVAFTFGAHMFAWALLSNHSAEYPRGYQTQDNFLSLWGYTRGSKGQLIYNYGHERIPNNYYKRAPADAWTLEDIVISTAQQCASYPSNCQIGGNTGKVNSFSGIDPGDITGGLINSAKDLSDPARMACFISQAIQADAPGFLDAVFEGPELNEALGLINTQLLPALAPLGSCPNLPKGKSVFAYGHGYPGAQVQFGGPRATEH</sequence>
<evidence type="ECO:0000256" key="4">
    <source>
        <dbReference type="ARBA" id="ARBA00022723"/>
    </source>
</evidence>
<dbReference type="InterPro" id="IPR036851">
    <property type="entry name" value="Chloroperoxidase-like_sf"/>
</dbReference>
<evidence type="ECO:0000313" key="10">
    <source>
        <dbReference type="EMBL" id="CAF9920355.1"/>
    </source>
</evidence>
<keyword evidence="8" id="KW-0732">Signal</keyword>
<dbReference type="InterPro" id="IPR000028">
    <property type="entry name" value="Chloroperoxidase"/>
</dbReference>
<keyword evidence="4" id="KW-0479">Metal-binding</keyword>
<evidence type="ECO:0000313" key="11">
    <source>
        <dbReference type="Proteomes" id="UP000664169"/>
    </source>
</evidence>
<organism evidence="10 11">
    <name type="scientific">Gomphillus americanus</name>
    <dbReference type="NCBI Taxonomy" id="1940652"/>
    <lineage>
        <taxon>Eukaryota</taxon>
        <taxon>Fungi</taxon>
        <taxon>Dikarya</taxon>
        <taxon>Ascomycota</taxon>
        <taxon>Pezizomycotina</taxon>
        <taxon>Lecanoromycetes</taxon>
        <taxon>OSLEUM clade</taxon>
        <taxon>Ostropomycetidae</taxon>
        <taxon>Ostropales</taxon>
        <taxon>Graphidaceae</taxon>
        <taxon>Gomphilloideae</taxon>
        <taxon>Gomphillus</taxon>
    </lineage>
</organism>
<dbReference type="PROSITE" id="PS51405">
    <property type="entry name" value="HEME_HALOPEROXIDASE"/>
    <property type="match status" value="1"/>
</dbReference>
<feature type="signal peptide" evidence="8">
    <location>
        <begin position="1"/>
        <end position="17"/>
    </location>
</feature>
<dbReference type="Gene3D" id="1.10.489.10">
    <property type="entry name" value="Chloroperoxidase-like"/>
    <property type="match status" value="1"/>
</dbReference>
<comment type="cofactor">
    <cofactor evidence="1">
        <name>heme b</name>
        <dbReference type="ChEBI" id="CHEBI:60344"/>
    </cofactor>
</comment>
<accession>A0A8H3FB47</accession>